<keyword evidence="4" id="KW-1185">Reference proteome</keyword>
<evidence type="ECO:0000256" key="1">
    <source>
        <dbReference type="SAM" id="Coils"/>
    </source>
</evidence>
<dbReference type="EMBL" id="NHRY01000175">
    <property type="protein sequence ID" value="PPQ32075.1"/>
    <property type="molecule type" value="Genomic_DNA"/>
</dbReference>
<feature type="domain" description="Methyltransferase FkbM" evidence="2">
    <location>
        <begin position="29"/>
        <end position="184"/>
    </location>
</feature>
<dbReference type="InterPro" id="IPR052514">
    <property type="entry name" value="SAM-dependent_MTase"/>
</dbReference>
<reference evidence="3 4" key="1">
    <citation type="journal article" date="2018" name="Arch. Microbiol.">
        <title>New insights into the metabolic potential of the phototrophic purple bacterium Rhodopila globiformis DSM 161(T) from its draft genome sequence and evidence for a vanadium-dependent nitrogenase.</title>
        <authorList>
            <person name="Imhoff J.F."/>
            <person name="Rahn T."/>
            <person name="Kunzel S."/>
            <person name="Neulinger S.C."/>
        </authorList>
    </citation>
    <scope>NUCLEOTIDE SEQUENCE [LARGE SCALE GENOMIC DNA]</scope>
    <source>
        <strain evidence="3 4">DSM 161</strain>
    </source>
</reference>
<gene>
    <name evidence="3" type="ORF">CCS01_16070</name>
</gene>
<evidence type="ECO:0000259" key="2">
    <source>
        <dbReference type="Pfam" id="PF05050"/>
    </source>
</evidence>
<accession>A0A2S6NBS8</accession>
<protein>
    <recommendedName>
        <fullName evidence="2">Methyltransferase FkbM domain-containing protein</fullName>
    </recommendedName>
</protein>
<dbReference type="PANTHER" id="PTHR34203:SF15">
    <property type="entry name" value="SLL1173 PROTEIN"/>
    <property type="match status" value="1"/>
</dbReference>
<name>A0A2S6NBS8_RHOGL</name>
<feature type="coiled-coil region" evidence="1">
    <location>
        <begin position="300"/>
        <end position="369"/>
    </location>
</feature>
<dbReference type="Proteomes" id="UP000239724">
    <property type="component" value="Unassembled WGS sequence"/>
</dbReference>
<dbReference type="Gene3D" id="1.10.287.1490">
    <property type="match status" value="1"/>
</dbReference>
<dbReference type="OrthoDB" id="9801609at2"/>
<keyword evidence="1" id="KW-0175">Coiled coil</keyword>
<dbReference type="RefSeq" id="WP_104519848.1">
    <property type="nucleotide sequence ID" value="NZ_NHRY01000175.1"/>
</dbReference>
<feature type="domain" description="Methyltransferase FkbM" evidence="2">
    <location>
        <begin position="564"/>
        <end position="727"/>
    </location>
</feature>
<sequence>MTFVSYAQNFEDVLLHRVFGGQETGFYVDVGAFHPVDGSTTKAFYDRGWSGINIEPGSVFAELEAARPRDVNLQMAVMDHAGEIAFVEDEADRGMSHVVTNGDGTGVQRMVQCDTLEAIIRAHSRGRPVDFIKIDAEGAEAAIVRATDWRRLRPRVLLLEATLPWSSALANQEWEPKLLEQGYVRAYFDGINCFYIPEEEVSTLLRHFQVPVNVLDRVVHHGFEACCTALERERQATARLAAERTALQTMIDSQQRDVAQLAADRDAVGVALEGRQNEMVRLTVERDTARAKIESRHSEVARLTVERDTARAAVENQQSEVARLTVERDTARAAMESLQSEVARLTVERDAARAAMESLQSEVTRLTVDRGTTRAPTEGQQGKMAQPAGRGLTRRLALAAYKLVRPVVRPMAWRFRGFLIAGLSEQLRHLNQQVGASSAPSQPLHVVAIEAGQGEMRRLAAEVLDEIRLLAVEMERTLLTLALERAPERQAVDSLDEPTADHPGAGQATKPIKLLLPRGRVAEVECMAGDLSIAAPLSASGGDWEPHIRHYFDTVIQPDWTCLDIGANIGTHTLSMAVLAHAGRVLAFEANPDNFALLKRNVAGLTCKRAVIQPVHMALWDRPGVLVCGAADELLGCSFVVDDGCSADIFERRLRTVVNSDAVNETALHMRLSEVPALPLDMWLKENPLPHLHLIKLDVEGAEVRVIRGADATLRQYRPILIVEYNPACGEIYFGQRSDALFHELEARFAVINMLEPDGSLTPVPHWTALQSRLSAGKGWEDLVCVPGP</sequence>
<dbReference type="Pfam" id="PF05050">
    <property type="entry name" value="Methyltransf_21"/>
    <property type="match status" value="2"/>
</dbReference>
<dbReference type="InterPro" id="IPR029063">
    <property type="entry name" value="SAM-dependent_MTases_sf"/>
</dbReference>
<dbReference type="AlphaFoldDB" id="A0A2S6NBS8"/>
<dbReference type="NCBIfam" id="TIGR01444">
    <property type="entry name" value="fkbM_fam"/>
    <property type="match status" value="2"/>
</dbReference>
<comment type="caution">
    <text evidence="3">The sequence shown here is derived from an EMBL/GenBank/DDBJ whole genome shotgun (WGS) entry which is preliminary data.</text>
</comment>
<dbReference type="InterPro" id="IPR006342">
    <property type="entry name" value="FkbM_mtfrase"/>
</dbReference>
<evidence type="ECO:0000313" key="3">
    <source>
        <dbReference type="EMBL" id="PPQ32075.1"/>
    </source>
</evidence>
<dbReference type="PANTHER" id="PTHR34203">
    <property type="entry name" value="METHYLTRANSFERASE, FKBM FAMILY PROTEIN"/>
    <property type="match status" value="1"/>
</dbReference>
<dbReference type="Gene3D" id="3.40.50.150">
    <property type="entry name" value="Vaccinia Virus protein VP39"/>
    <property type="match status" value="2"/>
</dbReference>
<dbReference type="SUPFAM" id="SSF53335">
    <property type="entry name" value="S-adenosyl-L-methionine-dependent methyltransferases"/>
    <property type="match status" value="2"/>
</dbReference>
<proteinExistence type="predicted"/>
<organism evidence="3 4">
    <name type="scientific">Rhodopila globiformis</name>
    <name type="common">Rhodopseudomonas globiformis</name>
    <dbReference type="NCBI Taxonomy" id="1071"/>
    <lineage>
        <taxon>Bacteria</taxon>
        <taxon>Pseudomonadati</taxon>
        <taxon>Pseudomonadota</taxon>
        <taxon>Alphaproteobacteria</taxon>
        <taxon>Acetobacterales</taxon>
        <taxon>Acetobacteraceae</taxon>
        <taxon>Rhodopila</taxon>
    </lineage>
</organism>
<evidence type="ECO:0000313" key="4">
    <source>
        <dbReference type="Proteomes" id="UP000239724"/>
    </source>
</evidence>